<accession>A0A090VCQ7</accession>
<proteinExistence type="predicted"/>
<evidence type="ECO:0000313" key="2">
    <source>
        <dbReference type="EMBL" id="GAL61878.1"/>
    </source>
</evidence>
<keyword evidence="1" id="KW-0732">Signal</keyword>
<reference evidence="2 3" key="1">
    <citation type="journal article" date="2014" name="Genome Announc.">
        <title>Draft Genome Sequences of Marine Flavobacterium Algibacter lectus Strains SS8 and NR4.</title>
        <authorList>
            <person name="Takatani N."/>
            <person name="Nakanishi M."/>
            <person name="Meirelles P."/>
            <person name="Mino S."/>
            <person name="Suda W."/>
            <person name="Oshima K."/>
            <person name="Hattori M."/>
            <person name="Ohkuma M."/>
            <person name="Hosokawa M."/>
            <person name="Miyashita K."/>
            <person name="Thompson F.L."/>
            <person name="Niwa A."/>
            <person name="Sawabe T."/>
            <person name="Sawabe T."/>
        </authorList>
    </citation>
    <scope>NUCLEOTIDE SEQUENCE [LARGE SCALE GENOMIC DNA]</scope>
    <source>
        <strain evidence="2 3">JCM 19300</strain>
    </source>
</reference>
<feature type="signal peptide" evidence="1">
    <location>
        <begin position="1"/>
        <end position="23"/>
    </location>
</feature>
<name>A0A090VCQ7_9FLAO</name>
<dbReference type="Proteomes" id="UP000029644">
    <property type="component" value="Unassembled WGS sequence"/>
</dbReference>
<dbReference type="RefSeq" id="WP_042503784.1">
    <property type="nucleotide sequence ID" value="NZ_BBNQ01000004.1"/>
</dbReference>
<comment type="caution">
    <text evidence="2">The sequence shown here is derived from an EMBL/GenBank/DDBJ whole genome shotgun (WGS) entry which is preliminary data.</text>
</comment>
<evidence type="ECO:0000313" key="3">
    <source>
        <dbReference type="Proteomes" id="UP000029644"/>
    </source>
</evidence>
<dbReference type="OrthoDB" id="9941671at2"/>
<dbReference type="AlphaFoldDB" id="A0A090VCQ7"/>
<sequence length="155" mass="17383">MKSLQIIIVLSAFITLTSFKTKATFQPSTNHTITSINQNQDDKDFIGKWIQNSYSPAAKKYRASSILEIDFKKDYTAHFLISKGDEIKTIIGAWSTKETENSIKIMGPNANLENGVILEYLRNGKDLSVIHLSRSIKAGKVLLKTGDVIFERTSK</sequence>
<protein>
    <submittedName>
        <fullName evidence="2">Uncharacterized protein</fullName>
    </submittedName>
</protein>
<dbReference type="EMBL" id="BBNQ01000004">
    <property type="protein sequence ID" value="GAL61878.1"/>
    <property type="molecule type" value="Genomic_DNA"/>
</dbReference>
<organism evidence="2 3">
    <name type="scientific">Algibacter lectus</name>
    <dbReference type="NCBI Taxonomy" id="221126"/>
    <lineage>
        <taxon>Bacteria</taxon>
        <taxon>Pseudomonadati</taxon>
        <taxon>Bacteroidota</taxon>
        <taxon>Flavobacteriia</taxon>
        <taxon>Flavobacteriales</taxon>
        <taxon>Flavobacteriaceae</taxon>
        <taxon>Algibacter</taxon>
    </lineage>
</organism>
<gene>
    <name evidence="2" type="ORF">JCM19300_624</name>
</gene>
<feature type="chain" id="PRO_5001867510" evidence="1">
    <location>
        <begin position="24"/>
        <end position="155"/>
    </location>
</feature>
<evidence type="ECO:0000256" key="1">
    <source>
        <dbReference type="SAM" id="SignalP"/>
    </source>
</evidence>